<dbReference type="PANTHER" id="PTHR34934:SF1">
    <property type="entry name" value="FLAVIN-DEPENDENT THYMIDYLATE SYNTHASE"/>
    <property type="match status" value="1"/>
</dbReference>
<dbReference type="GO" id="GO:0006231">
    <property type="term" value="P:dTMP biosynthetic process"/>
    <property type="evidence" value="ECO:0007669"/>
    <property type="project" value="InterPro"/>
</dbReference>
<dbReference type="Gene3D" id="3.30.1360.170">
    <property type="match status" value="2"/>
</dbReference>
<dbReference type="GO" id="GO:0050797">
    <property type="term" value="F:thymidylate synthase (FAD) activity"/>
    <property type="evidence" value="ECO:0007669"/>
    <property type="project" value="InterPro"/>
</dbReference>
<dbReference type="PROSITE" id="PS51331">
    <property type="entry name" value="THYX"/>
    <property type="match status" value="1"/>
</dbReference>
<dbReference type="RefSeq" id="WP_123353149.1">
    <property type="nucleotide sequence ID" value="NZ_CP027432.2"/>
</dbReference>
<dbReference type="Pfam" id="PF02511">
    <property type="entry name" value="Thy1"/>
    <property type="match status" value="2"/>
</dbReference>
<evidence type="ECO:0000313" key="1">
    <source>
        <dbReference type="EMBL" id="QCI27420.1"/>
    </source>
</evidence>
<reference evidence="2 3" key="2">
    <citation type="submission" date="2018-11" db="EMBL/GenBank/DDBJ databases">
        <title>Genomic Encyclopedia of Type Strains, Phase IV (KMG-IV): sequencing the most valuable type-strain genomes for metagenomic binning, comparative biology and taxonomic classification.</title>
        <authorList>
            <person name="Goeker M."/>
        </authorList>
    </citation>
    <scope>NUCLEOTIDE SEQUENCE [LARGE SCALE GENOMIC DNA]</scope>
    <source>
        <strain evidence="2 3">DSM 27783</strain>
    </source>
</reference>
<reference evidence="1" key="3">
    <citation type="submission" date="2019-06" db="EMBL/GenBank/DDBJ databases">
        <title>A comparative analysis of the Nautiliaceae.</title>
        <authorList>
            <person name="Grosche A."/>
            <person name="Smedile F."/>
            <person name="Vetriani C."/>
        </authorList>
    </citation>
    <scope>NUCLEOTIDE SEQUENCE</scope>
    <source>
        <strain evidence="1">TB6</strain>
    </source>
</reference>
<dbReference type="SUPFAM" id="SSF69796">
    <property type="entry name" value="Thymidylate synthase-complementing protein Thy1"/>
    <property type="match status" value="2"/>
</dbReference>
<evidence type="ECO:0000313" key="3">
    <source>
        <dbReference type="Proteomes" id="UP000272781"/>
    </source>
</evidence>
<evidence type="ECO:0000313" key="2">
    <source>
        <dbReference type="EMBL" id="ROR38857.1"/>
    </source>
</evidence>
<dbReference type="CDD" id="cd20175">
    <property type="entry name" value="ThyX"/>
    <property type="match status" value="1"/>
</dbReference>
<dbReference type="Proteomes" id="UP000298805">
    <property type="component" value="Chromosome"/>
</dbReference>
<name>A0AAJ4UXA3_9BACT</name>
<protein>
    <submittedName>
        <fullName evidence="1">FAD-dependent thymidylate synthase</fullName>
    </submittedName>
    <submittedName>
        <fullName evidence="2">Flavin-dependent thymidylate synthase</fullName>
    </submittedName>
</protein>
<keyword evidence="4" id="KW-1185">Reference proteome</keyword>
<dbReference type="EMBL" id="CP027432">
    <property type="protein sequence ID" value="QCI27420.1"/>
    <property type="molecule type" value="Genomic_DNA"/>
</dbReference>
<dbReference type="GO" id="GO:0004799">
    <property type="term" value="F:thymidylate synthase activity"/>
    <property type="evidence" value="ECO:0007669"/>
    <property type="project" value="TreeGrafter"/>
</dbReference>
<dbReference type="AlphaFoldDB" id="A0AAJ4UXA3"/>
<organism evidence="2 3">
    <name type="scientific">Caminibacter pacificus</name>
    <dbReference type="NCBI Taxonomy" id="1424653"/>
    <lineage>
        <taxon>Bacteria</taxon>
        <taxon>Pseudomonadati</taxon>
        <taxon>Campylobacterota</taxon>
        <taxon>Epsilonproteobacteria</taxon>
        <taxon>Nautiliales</taxon>
        <taxon>Nautiliaceae</taxon>
        <taxon>Caminibacter</taxon>
    </lineage>
</organism>
<dbReference type="InterPro" id="IPR036098">
    <property type="entry name" value="Thymidylate_synthase_ThyX_sf"/>
</dbReference>
<dbReference type="GO" id="GO:0050660">
    <property type="term" value="F:flavin adenine dinucleotide binding"/>
    <property type="evidence" value="ECO:0007669"/>
    <property type="project" value="InterPro"/>
</dbReference>
<dbReference type="GO" id="GO:0070402">
    <property type="term" value="F:NADPH binding"/>
    <property type="evidence" value="ECO:0007669"/>
    <property type="project" value="TreeGrafter"/>
</dbReference>
<dbReference type="PANTHER" id="PTHR34934">
    <property type="entry name" value="FLAVIN-DEPENDENT THYMIDYLATE SYNTHASE"/>
    <property type="match status" value="1"/>
</dbReference>
<sequence length="448" mass="52585">MNIKILDLNYKPTDIAVGSARSCYFGKHIVTPEDAAKWDKKNELLDSIFKAGHHTTLMHYHFTILIEGMSRLLIWRMLHSHPFYNSEQVSQRYAKMKIENFTYPKNADKEKWKKYYEKMFFYYEELIEKLTPEIEKVLPKFKKKEAKKRAQEFARYLLPQGMNAHLYHTINVITALRYITAAKVMPEANEEAKEFAKKLEIEMLRIDENLAPLIDFAKNEKVVFPKIDIEKIKKAKNIGDERVKVFDIVDYDFELNENFAGVMRLSSMLLDESILGGFNSYIKLSLSADAQNQRHRRSPAVRPKLEDIYKRDYYIPPIIQGESLEIYKRAVEESYEFFEKERDVLGFGEAAYALLNAHNIEIVEHDDFNEFAHKAQMRLCYNAQEEIFDIVYEQVKQLKKAGVKAADKFLPPCSIRYAQGIRPVCPEGERFCGVKVWKLGFDEYERVI</sequence>
<dbReference type="EMBL" id="RJVK01000005">
    <property type="protein sequence ID" value="ROR38857.1"/>
    <property type="molecule type" value="Genomic_DNA"/>
</dbReference>
<gene>
    <name evidence="1" type="ORF">C6V80_00095</name>
    <name evidence="2" type="ORF">EDC58_1772</name>
</gene>
<dbReference type="InterPro" id="IPR003669">
    <property type="entry name" value="Thymidylate_synthase_ThyX"/>
</dbReference>
<accession>A0AAJ4UXA3</accession>
<proteinExistence type="predicted"/>
<dbReference type="Proteomes" id="UP000272781">
    <property type="component" value="Unassembled WGS sequence"/>
</dbReference>
<evidence type="ECO:0000313" key="4">
    <source>
        <dbReference type="Proteomes" id="UP000298805"/>
    </source>
</evidence>
<reference evidence="4" key="1">
    <citation type="submission" date="2018-03" db="EMBL/GenBank/DDBJ databases">
        <title>A comparative analysis of the Nautiliaceae.</title>
        <authorList>
            <person name="Grosche A."/>
            <person name="Smedile F."/>
            <person name="Vetriani C."/>
        </authorList>
    </citation>
    <scope>NUCLEOTIDE SEQUENCE [LARGE SCALE GENOMIC DNA]</scope>
    <source>
        <strain evidence="4">TB6</strain>
    </source>
</reference>